<dbReference type="GO" id="GO:0005886">
    <property type="term" value="C:plasma membrane"/>
    <property type="evidence" value="ECO:0007669"/>
    <property type="project" value="UniProtKB-SubCell"/>
</dbReference>
<keyword evidence="5 11" id="KW-0812">Transmembrane</keyword>
<dbReference type="EMBL" id="CP133622">
    <property type="protein sequence ID" value="WMV53205.1"/>
    <property type="molecule type" value="Genomic_DNA"/>
</dbReference>
<evidence type="ECO:0000313" key="13">
    <source>
        <dbReference type="EMBL" id="WMV53205.1"/>
    </source>
</evidence>
<evidence type="ECO:0000256" key="2">
    <source>
        <dbReference type="ARBA" id="ARBA00009592"/>
    </source>
</evidence>
<dbReference type="SMART" id="SM00369">
    <property type="entry name" value="LRR_TYP"/>
    <property type="match status" value="15"/>
</dbReference>
<evidence type="ECO:0000256" key="11">
    <source>
        <dbReference type="SAM" id="Phobius"/>
    </source>
</evidence>
<evidence type="ECO:0000256" key="10">
    <source>
        <dbReference type="ARBA" id="ARBA00023180"/>
    </source>
</evidence>
<comment type="subcellular location">
    <subcellularLocation>
        <location evidence="1">Cell membrane</location>
        <topology evidence="1">Single-pass type I membrane protein</topology>
    </subcellularLocation>
</comment>
<dbReference type="InterPro" id="IPR003591">
    <property type="entry name" value="Leu-rich_rpt_typical-subtyp"/>
</dbReference>
<dbReference type="InterPro" id="IPR013210">
    <property type="entry name" value="LRR_N_plant-typ"/>
</dbReference>
<dbReference type="FunFam" id="3.80.10.10:FF:000111">
    <property type="entry name" value="LRR receptor-like serine/threonine-protein kinase ERECTA"/>
    <property type="match status" value="1"/>
</dbReference>
<dbReference type="PANTHER" id="PTHR48062">
    <property type="entry name" value="RECEPTOR-LIKE PROTEIN 14"/>
    <property type="match status" value="1"/>
</dbReference>
<feature type="transmembrane region" description="Helical" evidence="11">
    <location>
        <begin position="680"/>
        <end position="695"/>
    </location>
</feature>
<dbReference type="PANTHER" id="PTHR48062:SF55">
    <property type="entry name" value="LEUCINE-RICH REPEAT-CONTAINING N-TERMINAL PLANT-TYPE DOMAIN-CONTAINING PROTEIN"/>
    <property type="match status" value="1"/>
</dbReference>
<dbReference type="PRINTS" id="PR00019">
    <property type="entry name" value="LEURICHRPT"/>
</dbReference>
<feature type="transmembrane region" description="Helical" evidence="11">
    <location>
        <begin position="1648"/>
        <end position="1669"/>
    </location>
</feature>
<keyword evidence="3" id="KW-1003">Cell membrane</keyword>
<dbReference type="Pfam" id="PF08263">
    <property type="entry name" value="LRRNT_2"/>
    <property type="match status" value="1"/>
</dbReference>
<feature type="transmembrane region" description="Helical" evidence="11">
    <location>
        <begin position="1705"/>
        <end position="1722"/>
    </location>
</feature>
<accession>A0AAF0UW79</accession>
<comment type="similarity">
    <text evidence="2">Belongs to the RLP family.</text>
</comment>
<keyword evidence="10" id="KW-0325">Glycoprotein</keyword>
<dbReference type="Gene3D" id="3.80.10.10">
    <property type="entry name" value="Ribonuclease Inhibitor"/>
    <property type="match status" value="8"/>
</dbReference>
<feature type="transmembrane region" description="Helical" evidence="11">
    <location>
        <begin position="645"/>
        <end position="668"/>
    </location>
</feature>
<evidence type="ECO:0000259" key="12">
    <source>
        <dbReference type="Pfam" id="PF08263"/>
    </source>
</evidence>
<dbReference type="SUPFAM" id="SSF52058">
    <property type="entry name" value="L domain-like"/>
    <property type="match status" value="6"/>
</dbReference>
<dbReference type="Pfam" id="PF00560">
    <property type="entry name" value="LRR_1"/>
    <property type="match status" value="13"/>
</dbReference>
<evidence type="ECO:0000256" key="5">
    <source>
        <dbReference type="ARBA" id="ARBA00022692"/>
    </source>
</evidence>
<keyword evidence="6" id="KW-0732">Signal</keyword>
<proteinExistence type="inferred from homology"/>
<evidence type="ECO:0000256" key="9">
    <source>
        <dbReference type="ARBA" id="ARBA00023136"/>
    </source>
</evidence>
<evidence type="ECO:0000256" key="6">
    <source>
        <dbReference type="ARBA" id="ARBA00022729"/>
    </source>
</evidence>
<dbReference type="SMART" id="SM00365">
    <property type="entry name" value="LRR_SD22"/>
    <property type="match status" value="10"/>
</dbReference>
<keyword evidence="14" id="KW-1185">Reference proteome</keyword>
<keyword evidence="8 11" id="KW-1133">Transmembrane helix</keyword>
<evidence type="ECO:0000256" key="7">
    <source>
        <dbReference type="ARBA" id="ARBA00022737"/>
    </source>
</evidence>
<gene>
    <name evidence="13" type="ORF">MTR67_046590</name>
</gene>
<evidence type="ECO:0000256" key="8">
    <source>
        <dbReference type="ARBA" id="ARBA00022989"/>
    </source>
</evidence>
<sequence>MSDFKFLRDLFTGFEKLRQLRKLEILDLPSNYLNRSIFQSLSQLSSLKALGLAENNFESGSERLSGLDKLEILDLSDNALNDENVLSVLDLNVSRTTLKKLDIRYNRFRSSIPNEELGALRNIEWLLLDGNTLDENFLRSTGAMSSLTVLSVANCNLSGVLPLQGLCDLKYLEELSLHLNYFTGEVPACLGNLTSLRYQHHLRILCLSKCNIGGNFPNWLLENNPRLGEVYLDGNAFNGSLEFLFLPNLKAFDISSNKIQGQLPPNIGSIYPKLMIFKMSNNMLEGLLPSSFGDMKDLQCLDLSGNKLTGDLPIGLARKGSKLNFLRLSNNMLKGEIFPVLTNINNFAYLFLDGNNFSGPIPQALSTASLFSLDLSYNNLSGNLSVWLGDISSLHSLALSGNHLRGHIPPDYCKLEILEVLDLSENNLVGAIPSCFSALRALRRVYLSKNMLQGEFNMFSNSHLQMLDLGDNNFSGSIPKWLDETSELTALLLKGNRLQGTIPPQLCHASYLRILDLSHNNISGPIPHCLGNIMQNPWDTNVYYSPSFGYGDFEMFGVNTLIDVDDSFETTSTISFPDSFGALVGVEFTTKYNTYSYEGSILSYMFGVHLTGMTPQRTAHCTEAKEIPTYLPALNFSEDDASFLAMEWFCISFLVAYANVVVAVVVVLCVKKQNMANSKIVHWWLLILFMANGWLCCYCCLNEEKTALLQLKANINYSIGNDYLSSWGANETSDCCQWEGIVCSNITRRVVELSIIAKQISREEQLRNVTDRDDMLRNWLFNASLFIPFKNLKALIIPGHSLAGWVKNEGFEKLRPLRKLERLDLSGNQFNRSIFQSLSQLSSLKSLNLSSNNIASRSEMWFTDNKIGSGSERLSGLDKLEILDLSNNNLEDENVLSALELNTSSTTLKKLDIRYNRFQSFIPNEELGALRNIEYLLLDGITLDKNFLRSSGVMSSLKVLSVAYCNLNGTQPLQGLCDLKYLEELSLSGNSLIGKLPTCLGNLAFLRVIDLTQNQFTGNIALSPLSSLLSLEYLLIANNNFEVPISFESFANHSKLKFVIADYNSVIVQTTSKSWIPKFQLEALSLFNCSQMPNFLHSQHHLRLLHLSKCNIGGDFPNWLLENNPKLGEVYLDGNAFTGSLQLPLLPNLKAFDISNNKIRGQLPANIGSIFPNLVISTMSSNMLEGMLPSSFADMKNLECLDLSYNKLKGELPIGLARKGSKLFLLRLSNNMLKGEIFPVSANINNLRYLYLDGNNFSGPIPQTLSTAPLHTLDLSYNRLSGNIPSWLGNISSLTSLALSKNHLNGHIPPDFCRLEGLEVLDISENNLVGVIPSCFSSFRHLKHVYLSKNKLQGEFNMFSNSDLRVLDLGDNNFSGSIPKWWNSSGITTLLLKGNHLQGTIPTELCHASDLRIMDLSHNNLSGPIPRCIGNIMQQEGVIVAYPYSPSFGYSVFQTFGGDAAIEVKFSIQYSSAIMFLDNYVWVGAEFMTKHITYSYEGSIVDYMSGIDLSCNQLSGHIPKELSNLAQIRALNLSHNHITGTILSAFSKLLNIESLDLSYNNLTGSIPTQLVELTTLAVFSVAHNNLTGMTPQRIAQFGTFNESSYEGNPFLCGPPLLISCSEPKEIPKSPLEPDCCEDDTGFLDIESFYISFLVAFANVVLVTVVVLWVNPYWRNVWFYYVEYYMYSCYYFFASKMFSVNALLNIFWSLRIQLGILLLACTIL</sequence>
<dbReference type="GO" id="GO:0050832">
    <property type="term" value="P:defense response to fungus"/>
    <property type="evidence" value="ECO:0007669"/>
    <property type="project" value="UniProtKB-ARBA"/>
</dbReference>
<dbReference type="Proteomes" id="UP001234989">
    <property type="component" value="Chromosome 11"/>
</dbReference>
<dbReference type="Pfam" id="PF13855">
    <property type="entry name" value="LRR_8"/>
    <property type="match status" value="2"/>
</dbReference>
<protein>
    <recommendedName>
        <fullName evidence="12">Leucine-rich repeat-containing N-terminal plant-type domain-containing protein</fullName>
    </recommendedName>
</protein>
<evidence type="ECO:0000256" key="3">
    <source>
        <dbReference type="ARBA" id="ARBA00022475"/>
    </source>
</evidence>
<dbReference type="InterPro" id="IPR032675">
    <property type="entry name" value="LRR_dom_sf"/>
</dbReference>
<evidence type="ECO:0000256" key="1">
    <source>
        <dbReference type="ARBA" id="ARBA00004251"/>
    </source>
</evidence>
<keyword evidence="9 11" id="KW-0472">Membrane</keyword>
<evidence type="ECO:0000256" key="4">
    <source>
        <dbReference type="ARBA" id="ARBA00022614"/>
    </source>
</evidence>
<evidence type="ECO:0000313" key="14">
    <source>
        <dbReference type="Proteomes" id="UP001234989"/>
    </source>
</evidence>
<organism evidence="13 14">
    <name type="scientific">Solanum verrucosum</name>
    <dbReference type="NCBI Taxonomy" id="315347"/>
    <lineage>
        <taxon>Eukaryota</taxon>
        <taxon>Viridiplantae</taxon>
        <taxon>Streptophyta</taxon>
        <taxon>Embryophyta</taxon>
        <taxon>Tracheophyta</taxon>
        <taxon>Spermatophyta</taxon>
        <taxon>Magnoliopsida</taxon>
        <taxon>eudicotyledons</taxon>
        <taxon>Gunneridae</taxon>
        <taxon>Pentapetalae</taxon>
        <taxon>asterids</taxon>
        <taxon>lamiids</taxon>
        <taxon>Solanales</taxon>
        <taxon>Solanaceae</taxon>
        <taxon>Solanoideae</taxon>
        <taxon>Solaneae</taxon>
        <taxon>Solanum</taxon>
    </lineage>
</organism>
<feature type="transmembrane region" description="Helical" evidence="11">
    <location>
        <begin position="1676"/>
        <end position="1693"/>
    </location>
</feature>
<keyword evidence="4" id="KW-0433">Leucine-rich repeat</keyword>
<dbReference type="FunFam" id="3.80.10.10:FF:000095">
    <property type="entry name" value="LRR receptor-like serine/threonine-protein kinase GSO1"/>
    <property type="match status" value="2"/>
</dbReference>
<keyword evidence="7" id="KW-0677">Repeat</keyword>
<name>A0AAF0UW79_SOLVR</name>
<dbReference type="InterPro" id="IPR051502">
    <property type="entry name" value="RLP_Defense_Trigger"/>
</dbReference>
<feature type="domain" description="Leucine-rich repeat-containing N-terminal plant-type" evidence="12">
    <location>
        <begin position="701"/>
        <end position="744"/>
    </location>
</feature>
<dbReference type="Pfam" id="PF13516">
    <property type="entry name" value="LRR_6"/>
    <property type="match status" value="1"/>
</dbReference>
<reference evidence="13" key="1">
    <citation type="submission" date="2023-08" db="EMBL/GenBank/DDBJ databases">
        <title>A de novo genome assembly of Solanum verrucosum Schlechtendal, a Mexican diploid species geographically isolated from the other diploid A-genome species in potato relatives.</title>
        <authorList>
            <person name="Hosaka K."/>
        </authorList>
    </citation>
    <scope>NUCLEOTIDE SEQUENCE</scope>
    <source>
        <tissue evidence="13">Young leaves</tissue>
    </source>
</reference>
<dbReference type="FunFam" id="3.80.10.10:FF:000041">
    <property type="entry name" value="LRR receptor-like serine/threonine-protein kinase ERECTA"/>
    <property type="match status" value="1"/>
</dbReference>
<dbReference type="PROSITE" id="PS51450">
    <property type="entry name" value="LRR"/>
    <property type="match status" value="2"/>
</dbReference>
<dbReference type="InterPro" id="IPR001611">
    <property type="entry name" value="Leu-rich_rpt"/>
</dbReference>